<feature type="compositionally biased region" description="Polar residues" evidence="2">
    <location>
        <begin position="256"/>
        <end position="279"/>
    </location>
</feature>
<keyword evidence="1" id="KW-0175">Coiled coil</keyword>
<gene>
    <name evidence="4" type="ORF">Tco_0772226</name>
</gene>
<feature type="domain" description="No apical meristem-associated C-terminal" evidence="3">
    <location>
        <begin position="219"/>
        <end position="359"/>
    </location>
</feature>
<accession>A0ABQ4ZKQ1</accession>
<evidence type="ECO:0000313" key="5">
    <source>
        <dbReference type="Proteomes" id="UP001151760"/>
    </source>
</evidence>
<feature type="compositionally biased region" description="Basic residues" evidence="2">
    <location>
        <begin position="90"/>
        <end position="104"/>
    </location>
</feature>
<evidence type="ECO:0000256" key="2">
    <source>
        <dbReference type="SAM" id="MobiDB-lite"/>
    </source>
</evidence>
<reference evidence="4" key="1">
    <citation type="journal article" date="2022" name="Int. J. Mol. Sci.">
        <title>Draft Genome of Tanacetum Coccineum: Genomic Comparison of Closely Related Tanacetum-Family Plants.</title>
        <authorList>
            <person name="Yamashiro T."/>
            <person name="Shiraishi A."/>
            <person name="Nakayama K."/>
            <person name="Satake H."/>
        </authorList>
    </citation>
    <scope>NUCLEOTIDE SEQUENCE</scope>
</reference>
<reference evidence="4" key="2">
    <citation type="submission" date="2022-01" db="EMBL/GenBank/DDBJ databases">
        <authorList>
            <person name="Yamashiro T."/>
            <person name="Shiraishi A."/>
            <person name="Satake H."/>
            <person name="Nakayama K."/>
        </authorList>
    </citation>
    <scope>NUCLEOTIDE SEQUENCE</scope>
</reference>
<evidence type="ECO:0000256" key="1">
    <source>
        <dbReference type="SAM" id="Coils"/>
    </source>
</evidence>
<protein>
    <submittedName>
        <fullName evidence="4">Glutathione S-transferase T3-like protein</fullName>
    </submittedName>
</protein>
<dbReference type="Proteomes" id="UP001151760">
    <property type="component" value="Unassembled WGS sequence"/>
</dbReference>
<proteinExistence type="predicted"/>
<name>A0ABQ4ZKQ1_9ASTR</name>
<evidence type="ECO:0000313" key="4">
    <source>
        <dbReference type="EMBL" id="GJS89590.1"/>
    </source>
</evidence>
<feature type="compositionally biased region" description="Basic and acidic residues" evidence="2">
    <location>
        <begin position="287"/>
        <end position="301"/>
    </location>
</feature>
<dbReference type="Pfam" id="PF14303">
    <property type="entry name" value="NAM-associated"/>
    <property type="match status" value="1"/>
</dbReference>
<dbReference type="EMBL" id="BQNB010011361">
    <property type="protein sequence ID" value="GJS89590.1"/>
    <property type="molecule type" value="Genomic_DNA"/>
</dbReference>
<feature type="region of interest" description="Disordered" evidence="2">
    <location>
        <begin position="1"/>
        <end position="51"/>
    </location>
</feature>
<feature type="region of interest" description="Disordered" evidence="2">
    <location>
        <begin position="245"/>
        <end position="308"/>
    </location>
</feature>
<keyword evidence="5" id="KW-1185">Reference proteome</keyword>
<sequence>MYGHYDYGSHHNVGGSSSQPNFGGSSSQPNVRSSSSQPNFRGSSSPVRQFSLEDEDFTNLYSPQFSELFHEDQSHVEEIEELQVPVTQKKPTRRRQTAPKKRPQKEKAVDQRCIPWTPEEETALCKGWVRTSKDSVKGNMRKERRFWIDILKYMHDTCPITQRRTYDMVNGKWKTVRPKICTFCGVYANAVQMYTSGASDTDYLQRALIYYQAEYGVSFTLLHCWEVLKDSEKWNSGELPAFRQEREDGKNKRCKSSGSSSFNTKDSGEGSINLNTTIGSEDENEVEEVRRPRPMGRDQAKRKMKAGSTSSASSFNVAELAKMMAIEYVMASDLYNIQKKQEMSELLKIKNRELELKAAELEIRRMENLQRDEALYETTTDEALKERLRQRLFG</sequence>
<comment type="caution">
    <text evidence="4">The sequence shown here is derived from an EMBL/GenBank/DDBJ whole genome shotgun (WGS) entry which is preliminary data.</text>
</comment>
<dbReference type="PANTHER" id="PTHR45023">
    <property type="match status" value="1"/>
</dbReference>
<dbReference type="InterPro" id="IPR029466">
    <property type="entry name" value="NAM-associated_C"/>
</dbReference>
<feature type="coiled-coil region" evidence="1">
    <location>
        <begin position="337"/>
        <end position="371"/>
    </location>
</feature>
<feature type="region of interest" description="Disordered" evidence="2">
    <location>
        <begin position="80"/>
        <end position="111"/>
    </location>
</feature>
<organism evidence="4 5">
    <name type="scientific">Tanacetum coccineum</name>
    <dbReference type="NCBI Taxonomy" id="301880"/>
    <lineage>
        <taxon>Eukaryota</taxon>
        <taxon>Viridiplantae</taxon>
        <taxon>Streptophyta</taxon>
        <taxon>Embryophyta</taxon>
        <taxon>Tracheophyta</taxon>
        <taxon>Spermatophyta</taxon>
        <taxon>Magnoliopsida</taxon>
        <taxon>eudicotyledons</taxon>
        <taxon>Gunneridae</taxon>
        <taxon>Pentapetalae</taxon>
        <taxon>asterids</taxon>
        <taxon>campanulids</taxon>
        <taxon>Asterales</taxon>
        <taxon>Asteraceae</taxon>
        <taxon>Asteroideae</taxon>
        <taxon>Anthemideae</taxon>
        <taxon>Anthemidinae</taxon>
        <taxon>Tanacetum</taxon>
    </lineage>
</organism>
<feature type="compositionally biased region" description="Low complexity" evidence="2">
    <location>
        <begin position="14"/>
        <end position="39"/>
    </location>
</feature>
<dbReference type="PANTHER" id="PTHR45023:SF4">
    <property type="entry name" value="GLYCINE-RICH PROTEIN-RELATED"/>
    <property type="match status" value="1"/>
</dbReference>
<evidence type="ECO:0000259" key="3">
    <source>
        <dbReference type="Pfam" id="PF14303"/>
    </source>
</evidence>